<protein>
    <submittedName>
        <fullName evidence="1">Uncharacterized protein</fullName>
    </submittedName>
</protein>
<proteinExistence type="predicted"/>
<gene>
    <name evidence="1" type="ORF">SDC9_127970</name>
</gene>
<sequence length="175" mass="20708">MKNIVILLFTILVPLFASAKSWGKDSTEIKTKLAAFAKKYRLKDDIRIKLERSLIEETYKEINLNERKEKSKLPNGEMYVYPFTEEDSLLLTSFSAIGVSEQEIFERIEKEKKIVRKKNCEPSLIKEGMRNDRYYRFQRREILDDPKLESLLIEHFSTAVYYDKSKLKQKSPSKK</sequence>
<evidence type="ECO:0000313" key="1">
    <source>
        <dbReference type="EMBL" id="MPM80919.1"/>
    </source>
</evidence>
<organism evidence="1">
    <name type="scientific">bioreactor metagenome</name>
    <dbReference type="NCBI Taxonomy" id="1076179"/>
    <lineage>
        <taxon>unclassified sequences</taxon>
        <taxon>metagenomes</taxon>
        <taxon>ecological metagenomes</taxon>
    </lineage>
</organism>
<reference evidence="1" key="1">
    <citation type="submission" date="2019-08" db="EMBL/GenBank/DDBJ databases">
        <authorList>
            <person name="Kucharzyk K."/>
            <person name="Murdoch R.W."/>
            <person name="Higgins S."/>
            <person name="Loffler F."/>
        </authorList>
    </citation>
    <scope>NUCLEOTIDE SEQUENCE</scope>
</reference>
<name>A0A645CVJ8_9ZZZZ</name>
<accession>A0A645CVJ8</accession>
<dbReference type="AlphaFoldDB" id="A0A645CVJ8"/>
<dbReference type="EMBL" id="VSSQ01030397">
    <property type="protein sequence ID" value="MPM80919.1"/>
    <property type="molecule type" value="Genomic_DNA"/>
</dbReference>
<comment type="caution">
    <text evidence="1">The sequence shown here is derived from an EMBL/GenBank/DDBJ whole genome shotgun (WGS) entry which is preliminary data.</text>
</comment>